<evidence type="ECO:0000256" key="1">
    <source>
        <dbReference type="SAM" id="Phobius"/>
    </source>
</evidence>
<keyword evidence="1" id="KW-1133">Transmembrane helix</keyword>
<keyword evidence="1" id="KW-0812">Transmembrane</keyword>
<keyword evidence="1" id="KW-0472">Membrane</keyword>
<sequence>MPTPALTLKLKKYRRRFGVLSPRVVVRQHMPLSWFWLFFIVFAFVMFGLGWFAANNWGVGVKGGGETDLLRQLQLQHDELALLRSVAGSAQNALSIERAAHQQLLLKIGVLEAENGALKEEMKILERLMPPGSETDLRANKKNSR</sequence>
<proteinExistence type="predicted"/>
<organism evidence="2">
    <name type="scientific">bioreactor metagenome</name>
    <dbReference type="NCBI Taxonomy" id="1076179"/>
    <lineage>
        <taxon>unclassified sequences</taxon>
        <taxon>metagenomes</taxon>
        <taxon>ecological metagenomes</taxon>
    </lineage>
</organism>
<protein>
    <submittedName>
        <fullName evidence="2">Uncharacterized protein</fullName>
    </submittedName>
</protein>
<comment type="caution">
    <text evidence="2">The sequence shown here is derived from an EMBL/GenBank/DDBJ whole genome shotgun (WGS) entry which is preliminary data.</text>
</comment>
<dbReference type="EMBL" id="VSSQ01027911">
    <property type="protein sequence ID" value="MPM77387.1"/>
    <property type="molecule type" value="Genomic_DNA"/>
</dbReference>
<gene>
    <name evidence="2" type="ORF">SDC9_124390</name>
</gene>
<dbReference type="AlphaFoldDB" id="A0A645CKB3"/>
<name>A0A645CKB3_9ZZZZ</name>
<accession>A0A645CKB3</accession>
<reference evidence="2" key="1">
    <citation type="submission" date="2019-08" db="EMBL/GenBank/DDBJ databases">
        <authorList>
            <person name="Kucharzyk K."/>
            <person name="Murdoch R.W."/>
            <person name="Higgins S."/>
            <person name="Loffler F."/>
        </authorList>
    </citation>
    <scope>NUCLEOTIDE SEQUENCE</scope>
</reference>
<evidence type="ECO:0000313" key="2">
    <source>
        <dbReference type="EMBL" id="MPM77387.1"/>
    </source>
</evidence>
<feature type="transmembrane region" description="Helical" evidence="1">
    <location>
        <begin position="34"/>
        <end position="54"/>
    </location>
</feature>